<feature type="compositionally biased region" description="Acidic residues" evidence="1">
    <location>
        <begin position="582"/>
        <end position="620"/>
    </location>
</feature>
<accession>A0A0G1XTG3</accession>
<dbReference type="Pfam" id="PF16656">
    <property type="entry name" value="Pur_ac_phosph_N"/>
    <property type="match status" value="1"/>
</dbReference>
<dbReference type="Gene3D" id="2.60.40.10">
    <property type="entry name" value="Immunoglobulins"/>
    <property type="match status" value="2"/>
</dbReference>
<proteinExistence type="predicted"/>
<dbReference type="PATRIC" id="fig|1618342.3.peg.323"/>
<dbReference type="GO" id="GO:0003993">
    <property type="term" value="F:acid phosphatase activity"/>
    <property type="evidence" value="ECO:0007669"/>
    <property type="project" value="InterPro"/>
</dbReference>
<comment type="caution">
    <text evidence="3">The sequence shown here is derived from an EMBL/GenBank/DDBJ whole genome shotgun (WGS) entry which is preliminary data.</text>
</comment>
<dbReference type="InterPro" id="IPR036116">
    <property type="entry name" value="FN3_sf"/>
</dbReference>
<sequence>MTIGAGVSTENFFYYDEKSGSWTISVSATGKTGDSKALTVDPAPAASFTVTTENGGVEIAGTSFSVTLTAKDAYNNTVSSGANNYTGSKTINWTWTATNSPNSTAPTKPADGVRIFTNGVLTLAGFTLTDSGEAPTITATDPNSPNPVGTSAAITVRPAAADSFTVTTQNGGTETANASFSVTLTAKDSFGNTVSSGPNNYTGSKTINWTWTATSSPNDGVSPTKPSNGARTFTNGVLTLGGFILTDASETPTITGTDPNSPNPAGTSAAITVNPGSTTKLVITTNPVSVTAGSETTQYIVQRRDAVGNPTTSGGQTVNLSSTSTGSAKQFRDTSGGGGVSAVTITNGNSTENFFYYDEKSGNWTISVSATGKTGASKSLTVNPAATNSLVITTVPASTEAGSESGTFVVQRRDQFGNATTSGTQQVDLSSNSTGVFEFRDASGGAAVAFVTIGAGASTENFFYLDDTAGSWTISVSFIGLTGDSEPFTVIELAAPSGFGGAALSTTSIRWNWTDNSSTEDGFRLYSGVGGLIATLAANAVSYDETGLTLDTSYTRYVRAFKGFTESSASNSAAVKTKAPPAEEEEEEVVPPAEEEVVPPPVEAEEEEEEEVVPPAEEEVVSPPAPSLWKKFVAWTKGFRKDVAELTNALATKVVESARNLSQDSGDALFYIYNRGLSLVAELSNQVKIAVEGGLQLGQNVTAGLKKTVQSVSTVAKEGISSLLATGRSVLKAGQLGIAELQEVQIGLAQWLGAQITDGIGRAKLVADRSTAGVERVLLGLDKFREIVFETEPNHISNVRVAAISSTEVEVSWETNHLSTSQVNYGSAVGTYEFTTFSGEQTREHTMVLTGLNSGATYYYELISKNRDYAVDAFRSFTTPAK</sequence>
<name>A0A0G1XTG3_9BACT</name>
<dbReference type="InterPro" id="IPR003961">
    <property type="entry name" value="FN3_dom"/>
</dbReference>
<gene>
    <name evidence="3" type="ORF">UY40_C0007G0021</name>
</gene>
<dbReference type="CDD" id="cd00063">
    <property type="entry name" value="FN3"/>
    <property type="match status" value="1"/>
</dbReference>
<evidence type="ECO:0000313" key="4">
    <source>
        <dbReference type="Proteomes" id="UP000034119"/>
    </source>
</evidence>
<feature type="compositionally biased region" description="Polar residues" evidence="1">
    <location>
        <begin position="309"/>
        <end position="328"/>
    </location>
</feature>
<dbReference type="EMBL" id="LCPW01000007">
    <property type="protein sequence ID" value="KKW05882.1"/>
    <property type="molecule type" value="Genomic_DNA"/>
</dbReference>
<organism evidence="3 4">
    <name type="scientific">candidate division CPR1 bacterium GW2011_GWC1_49_13</name>
    <dbReference type="NCBI Taxonomy" id="1618342"/>
    <lineage>
        <taxon>Bacteria</taxon>
        <taxon>candidate division CPR1</taxon>
    </lineage>
</organism>
<reference evidence="3 4" key="1">
    <citation type="journal article" date="2015" name="Nature">
        <title>rRNA introns, odd ribosomes, and small enigmatic genomes across a large radiation of phyla.</title>
        <authorList>
            <person name="Brown C.T."/>
            <person name="Hug L.A."/>
            <person name="Thomas B.C."/>
            <person name="Sharon I."/>
            <person name="Castelle C.J."/>
            <person name="Singh A."/>
            <person name="Wilkins M.J."/>
            <person name="Williams K.H."/>
            <person name="Banfield J.F."/>
        </authorList>
    </citation>
    <scope>NUCLEOTIDE SEQUENCE [LARGE SCALE GENOMIC DNA]</scope>
</reference>
<dbReference type="AlphaFoldDB" id="A0A0G1XTG3"/>
<feature type="region of interest" description="Disordered" evidence="1">
    <location>
        <begin position="307"/>
        <end position="338"/>
    </location>
</feature>
<evidence type="ECO:0000259" key="2">
    <source>
        <dbReference type="PROSITE" id="PS50853"/>
    </source>
</evidence>
<evidence type="ECO:0000256" key="1">
    <source>
        <dbReference type="SAM" id="MobiDB-lite"/>
    </source>
</evidence>
<dbReference type="InterPro" id="IPR013783">
    <property type="entry name" value="Ig-like_fold"/>
</dbReference>
<feature type="domain" description="Fibronectin type-III" evidence="2">
    <location>
        <begin position="795"/>
        <end position="882"/>
    </location>
</feature>
<protein>
    <recommendedName>
        <fullName evidence="2">Fibronectin type-III domain-containing protein</fullName>
    </recommendedName>
</protein>
<dbReference type="PROSITE" id="PS50853">
    <property type="entry name" value="FN3"/>
    <property type="match status" value="2"/>
</dbReference>
<feature type="region of interest" description="Disordered" evidence="1">
    <location>
        <begin position="572"/>
        <end position="620"/>
    </location>
</feature>
<dbReference type="GO" id="GO:0046872">
    <property type="term" value="F:metal ion binding"/>
    <property type="evidence" value="ECO:0007669"/>
    <property type="project" value="InterPro"/>
</dbReference>
<dbReference type="SMART" id="SM00060">
    <property type="entry name" value="FN3"/>
    <property type="match status" value="2"/>
</dbReference>
<evidence type="ECO:0000313" key="3">
    <source>
        <dbReference type="EMBL" id="KKW05882.1"/>
    </source>
</evidence>
<feature type="domain" description="Fibronectin type-III" evidence="2">
    <location>
        <begin position="495"/>
        <end position="580"/>
    </location>
</feature>
<dbReference type="STRING" id="1618342.UY40_C0007G0021"/>
<dbReference type="InterPro" id="IPR015914">
    <property type="entry name" value="PAPs_N"/>
</dbReference>
<dbReference type="Proteomes" id="UP000034119">
    <property type="component" value="Unassembled WGS sequence"/>
</dbReference>
<dbReference type="SUPFAM" id="SSF49265">
    <property type="entry name" value="Fibronectin type III"/>
    <property type="match status" value="1"/>
</dbReference>